<dbReference type="OrthoDB" id="6340809at2759"/>
<feature type="signal peptide" evidence="1">
    <location>
        <begin position="1"/>
        <end position="22"/>
    </location>
</feature>
<name>A0A6J2XHA6_SITOR</name>
<sequence length="97" mass="10985">MNSKKILFVSLVIVVISVVVNCYPAETDSTNGTSKEAEDEVCQLSSQCGWAVYKPFTRDIDYFMKNKCRCPEESKCLRAEDDISLNAFVYRCKKPGE</sequence>
<dbReference type="RefSeq" id="XP_030750305.1">
    <property type="nucleotide sequence ID" value="XM_030894445.1"/>
</dbReference>
<accession>A0A6J2XHA6</accession>
<protein>
    <submittedName>
        <fullName evidence="3">Uncharacterized protein LOC115878087</fullName>
    </submittedName>
</protein>
<dbReference type="Proteomes" id="UP000504635">
    <property type="component" value="Unplaced"/>
</dbReference>
<dbReference type="AlphaFoldDB" id="A0A6J2XHA6"/>
<keyword evidence="2" id="KW-1185">Reference proteome</keyword>
<organism evidence="2 3">
    <name type="scientific">Sitophilus oryzae</name>
    <name type="common">Rice weevil</name>
    <name type="synonym">Curculio oryzae</name>
    <dbReference type="NCBI Taxonomy" id="7048"/>
    <lineage>
        <taxon>Eukaryota</taxon>
        <taxon>Metazoa</taxon>
        <taxon>Ecdysozoa</taxon>
        <taxon>Arthropoda</taxon>
        <taxon>Hexapoda</taxon>
        <taxon>Insecta</taxon>
        <taxon>Pterygota</taxon>
        <taxon>Neoptera</taxon>
        <taxon>Endopterygota</taxon>
        <taxon>Coleoptera</taxon>
        <taxon>Polyphaga</taxon>
        <taxon>Cucujiformia</taxon>
        <taxon>Curculionidae</taxon>
        <taxon>Dryophthorinae</taxon>
        <taxon>Sitophilus</taxon>
    </lineage>
</organism>
<evidence type="ECO:0000313" key="3">
    <source>
        <dbReference type="RefSeq" id="XP_030750305.1"/>
    </source>
</evidence>
<dbReference type="GeneID" id="115878087"/>
<reference evidence="3" key="1">
    <citation type="submission" date="2025-08" db="UniProtKB">
        <authorList>
            <consortium name="RefSeq"/>
        </authorList>
    </citation>
    <scope>IDENTIFICATION</scope>
    <source>
        <tissue evidence="3">Gonads</tissue>
    </source>
</reference>
<feature type="chain" id="PRO_5026901591" evidence="1">
    <location>
        <begin position="23"/>
        <end position="97"/>
    </location>
</feature>
<dbReference type="InParanoid" id="A0A6J2XHA6"/>
<proteinExistence type="predicted"/>
<evidence type="ECO:0000313" key="2">
    <source>
        <dbReference type="Proteomes" id="UP000504635"/>
    </source>
</evidence>
<evidence type="ECO:0000256" key="1">
    <source>
        <dbReference type="SAM" id="SignalP"/>
    </source>
</evidence>
<gene>
    <name evidence="3" type="primary">LOC115878087</name>
</gene>
<dbReference type="KEGG" id="soy:115878087"/>
<keyword evidence="1" id="KW-0732">Signal</keyword>